<evidence type="ECO:0000256" key="1">
    <source>
        <dbReference type="SAM" id="Phobius"/>
    </source>
</evidence>
<feature type="transmembrane region" description="Helical" evidence="1">
    <location>
        <begin position="99"/>
        <end position="120"/>
    </location>
</feature>
<feature type="transmembrane region" description="Helical" evidence="1">
    <location>
        <begin position="29"/>
        <end position="49"/>
    </location>
</feature>
<keyword evidence="1" id="KW-1133">Transmembrane helix</keyword>
<dbReference type="EMBL" id="JBHRXE010000055">
    <property type="protein sequence ID" value="MFC3571301.1"/>
    <property type="molecule type" value="Genomic_DNA"/>
</dbReference>
<name>A0ABV7S4Z8_9RHOB</name>
<keyword evidence="3" id="KW-1185">Reference proteome</keyword>
<proteinExistence type="predicted"/>
<evidence type="ECO:0000313" key="2">
    <source>
        <dbReference type="EMBL" id="MFC3571301.1"/>
    </source>
</evidence>
<accession>A0ABV7S4Z8</accession>
<organism evidence="2 3">
    <name type="scientific">Paracoccus simplex</name>
    <dbReference type="NCBI Taxonomy" id="2086346"/>
    <lineage>
        <taxon>Bacteria</taxon>
        <taxon>Pseudomonadati</taxon>
        <taxon>Pseudomonadota</taxon>
        <taxon>Alphaproteobacteria</taxon>
        <taxon>Rhodobacterales</taxon>
        <taxon>Paracoccaceae</taxon>
        <taxon>Paracoccus</taxon>
    </lineage>
</organism>
<dbReference type="RefSeq" id="WP_379033016.1">
    <property type="nucleotide sequence ID" value="NZ_JBHRXE010000055.1"/>
</dbReference>
<sequence>MALVWLIIAVTVTLTATIGALRAATRSLVPLALPLALLLGAAGLCYLISGTKTGGYLPGIVGALLCLLLLVAAGGLVLGAAGRWLYDRLSDAAAGSGPVALWDVWLLGGLGALAVLLSAVE</sequence>
<keyword evidence="1" id="KW-0812">Transmembrane</keyword>
<keyword evidence="1" id="KW-0472">Membrane</keyword>
<gene>
    <name evidence="2" type="ORF">ACFOMP_17755</name>
</gene>
<dbReference type="Proteomes" id="UP001595596">
    <property type="component" value="Unassembled WGS sequence"/>
</dbReference>
<feature type="transmembrane region" description="Helical" evidence="1">
    <location>
        <begin position="56"/>
        <end position="79"/>
    </location>
</feature>
<evidence type="ECO:0000313" key="3">
    <source>
        <dbReference type="Proteomes" id="UP001595596"/>
    </source>
</evidence>
<protein>
    <submittedName>
        <fullName evidence="2">Uncharacterized protein</fullName>
    </submittedName>
</protein>
<comment type="caution">
    <text evidence="2">The sequence shown here is derived from an EMBL/GenBank/DDBJ whole genome shotgun (WGS) entry which is preliminary data.</text>
</comment>
<reference evidence="3" key="1">
    <citation type="journal article" date="2019" name="Int. J. Syst. Evol. Microbiol.">
        <title>The Global Catalogue of Microorganisms (GCM) 10K type strain sequencing project: providing services to taxonomists for standard genome sequencing and annotation.</title>
        <authorList>
            <consortium name="The Broad Institute Genomics Platform"/>
            <consortium name="The Broad Institute Genome Sequencing Center for Infectious Disease"/>
            <person name="Wu L."/>
            <person name="Ma J."/>
        </authorList>
    </citation>
    <scope>NUCLEOTIDE SEQUENCE [LARGE SCALE GENOMIC DNA]</scope>
    <source>
        <strain evidence="3">VKM B-3226</strain>
    </source>
</reference>